<dbReference type="PANTHER" id="PTHR42742">
    <property type="entry name" value="TRANSCRIPTIONAL REPRESSOR MPRA"/>
    <property type="match status" value="1"/>
</dbReference>
<evidence type="ECO:0000259" key="11">
    <source>
        <dbReference type="Pfam" id="PF21621"/>
    </source>
</evidence>
<dbReference type="PIRSF" id="PIRSF036894">
    <property type="entry name" value="PMI_Firm_short"/>
    <property type="match status" value="1"/>
</dbReference>
<evidence type="ECO:0000256" key="5">
    <source>
        <dbReference type="ARBA" id="ARBA00022833"/>
    </source>
</evidence>
<reference evidence="12 13" key="1">
    <citation type="submission" date="2019-03" db="EMBL/GenBank/DDBJ databases">
        <title>Genomic Encyclopedia of Type Strains, Phase IV (KMG-IV): sequencing the most valuable type-strain genomes for metagenomic binning, comparative biology and taxonomic classification.</title>
        <authorList>
            <person name="Goeker M."/>
        </authorList>
    </citation>
    <scope>NUCLEOTIDE SEQUENCE [LARGE SCALE GENOMIC DNA]</scope>
    <source>
        <strain evidence="12 13">DSM 19377</strain>
    </source>
</reference>
<evidence type="ECO:0000256" key="3">
    <source>
        <dbReference type="ARBA" id="ARBA00011956"/>
    </source>
</evidence>
<organism evidence="12 13">
    <name type="scientific">Scopulibacillus darangshiensis</name>
    <dbReference type="NCBI Taxonomy" id="442528"/>
    <lineage>
        <taxon>Bacteria</taxon>
        <taxon>Bacillati</taxon>
        <taxon>Bacillota</taxon>
        <taxon>Bacilli</taxon>
        <taxon>Bacillales</taxon>
        <taxon>Sporolactobacillaceae</taxon>
        <taxon>Scopulibacillus</taxon>
    </lineage>
</organism>
<dbReference type="GO" id="GO:0005975">
    <property type="term" value="P:carbohydrate metabolic process"/>
    <property type="evidence" value="ECO:0007669"/>
    <property type="project" value="UniProtKB-UniRule"/>
</dbReference>
<comment type="similarity">
    <text evidence="2 7">Belongs to the mannose-6-phosphate isomerase type 1 family.</text>
</comment>
<comment type="catalytic activity">
    <reaction evidence="1 7">
        <text>D-mannose 6-phosphate = D-fructose 6-phosphate</text>
        <dbReference type="Rhea" id="RHEA:12356"/>
        <dbReference type="ChEBI" id="CHEBI:58735"/>
        <dbReference type="ChEBI" id="CHEBI:61527"/>
        <dbReference type="EC" id="5.3.1.8"/>
    </reaction>
</comment>
<dbReference type="InterPro" id="IPR049071">
    <property type="entry name" value="MPI_cupin_dom"/>
</dbReference>
<keyword evidence="6 7" id="KW-0413">Isomerase</keyword>
<dbReference type="GO" id="GO:0004476">
    <property type="term" value="F:mannose-6-phosphate isomerase activity"/>
    <property type="evidence" value="ECO:0007669"/>
    <property type="project" value="UniProtKB-UniRule"/>
</dbReference>
<proteinExistence type="inferred from homology"/>
<dbReference type="Pfam" id="PF21621">
    <property type="entry name" value="MPI_cupin_dom"/>
    <property type="match status" value="1"/>
</dbReference>
<keyword evidence="4 7" id="KW-0479">Metal-binding</keyword>
<dbReference type="Gene3D" id="2.60.120.10">
    <property type="entry name" value="Jelly Rolls"/>
    <property type="match status" value="2"/>
</dbReference>
<evidence type="ECO:0000313" key="12">
    <source>
        <dbReference type="EMBL" id="TCP25998.1"/>
    </source>
</evidence>
<dbReference type="Proteomes" id="UP000295416">
    <property type="component" value="Unassembled WGS sequence"/>
</dbReference>
<dbReference type="CDD" id="cd07010">
    <property type="entry name" value="cupin_PMI_type_I_N_bac"/>
    <property type="match status" value="1"/>
</dbReference>
<evidence type="ECO:0000256" key="9">
    <source>
        <dbReference type="PIRSR" id="PIRSR036894-2"/>
    </source>
</evidence>
<evidence type="ECO:0000256" key="2">
    <source>
        <dbReference type="ARBA" id="ARBA00010772"/>
    </source>
</evidence>
<evidence type="ECO:0000256" key="4">
    <source>
        <dbReference type="ARBA" id="ARBA00022723"/>
    </source>
</evidence>
<dbReference type="NCBIfam" id="TIGR00218">
    <property type="entry name" value="manA"/>
    <property type="match status" value="1"/>
</dbReference>
<feature type="binding site" evidence="8">
    <location>
        <position position="116"/>
    </location>
    <ligand>
        <name>Zn(2+)</name>
        <dbReference type="ChEBI" id="CHEBI:29105"/>
    </ligand>
</feature>
<gene>
    <name evidence="12" type="ORF">EV207_12032</name>
</gene>
<feature type="domain" description="Phosphomannose isomerase type I catalytic" evidence="10">
    <location>
        <begin position="7"/>
        <end position="106"/>
    </location>
</feature>
<evidence type="ECO:0000259" key="10">
    <source>
        <dbReference type="Pfam" id="PF20511"/>
    </source>
</evidence>
<dbReference type="PANTHER" id="PTHR42742:SF3">
    <property type="entry name" value="FRUCTOKINASE"/>
    <property type="match status" value="1"/>
</dbReference>
<feature type="binding site" evidence="8">
    <location>
        <position position="173"/>
    </location>
    <ligand>
        <name>Zn(2+)</name>
        <dbReference type="ChEBI" id="CHEBI:29105"/>
    </ligand>
</feature>
<evidence type="ECO:0000256" key="6">
    <source>
        <dbReference type="ARBA" id="ARBA00023235"/>
    </source>
</evidence>
<feature type="active site" evidence="9">
    <location>
        <position position="193"/>
    </location>
</feature>
<dbReference type="InterPro" id="IPR014710">
    <property type="entry name" value="RmlC-like_jellyroll"/>
</dbReference>
<dbReference type="RefSeq" id="WP_132746689.1">
    <property type="nucleotide sequence ID" value="NZ_SLXK01000020.1"/>
</dbReference>
<evidence type="ECO:0000256" key="7">
    <source>
        <dbReference type="PIRNR" id="PIRNR036894"/>
    </source>
</evidence>
<dbReference type="AlphaFoldDB" id="A0A4R2NWJ8"/>
<dbReference type="InterPro" id="IPR001250">
    <property type="entry name" value="Man6P_Isoase-1"/>
</dbReference>
<dbReference type="Pfam" id="PF20511">
    <property type="entry name" value="PMI_typeI_cat"/>
    <property type="match status" value="1"/>
</dbReference>
<dbReference type="InterPro" id="IPR014628">
    <property type="entry name" value="Man6P_isomerase_Firm_short"/>
</dbReference>
<keyword evidence="5 7" id="KW-0862">Zinc</keyword>
<feature type="binding site" evidence="8">
    <location>
        <position position="98"/>
    </location>
    <ligand>
        <name>Zn(2+)</name>
        <dbReference type="ChEBI" id="CHEBI:29105"/>
    </ligand>
</feature>
<accession>A0A4R2NWJ8</accession>
<evidence type="ECO:0000313" key="13">
    <source>
        <dbReference type="Proteomes" id="UP000295416"/>
    </source>
</evidence>
<sequence>MYKEPMFLAPVFKDRIWGGTKLRDVFNYKIPTETTGECWGISAHPNGPSMIKNGKLKGMTLDKAWRKHRDLFGNYDTEEFPLLTKILDASTDLSVQVHPDDTYARVNEDQLYGKTECWYVINCDENAEIVYGHHADSPVDFRHNVAKGNWPELLRKVKVKPGDFFYVPSGTIHAIGGGIMILETQQSSDITYRVYDYGRKDSFGKTRELHIDKSIEVTQYPHRDPELTYKIKRESEAVFTELVSAKYFTVQHWDIRGTAKKSLDQPFLLVSVIGGEGEIVIGEKSFPIWKNDHFILPASISDFKLNGHCQMIVSHP</sequence>
<dbReference type="EMBL" id="SLXK01000020">
    <property type="protein sequence ID" value="TCP25998.1"/>
    <property type="molecule type" value="Genomic_DNA"/>
</dbReference>
<dbReference type="EC" id="5.3.1.8" evidence="3 7"/>
<protein>
    <recommendedName>
        <fullName evidence="3 7">Mannose-6-phosphate isomerase</fullName>
        <ecNumber evidence="3 7">5.3.1.8</ecNumber>
    </recommendedName>
</protein>
<name>A0A4R2NWJ8_9BACL</name>
<comment type="cofactor">
    <cofactor evidence="8">
        <name>Zn(2+)</name>
        <dbReference type="ChEBI" id="CHEBI:29105"/>
    </cofactor>
    <text evidence="8">Binds 1 zinc ion per subunit.</text>
</comment>
<comment type="caution">
    <text evidence="12">The sequence shown here is derived from an EMBL/GenBank/DDBJ whole genome shotgun (WGS) entry which is preliminary data.</text>
</comment>
<dbReference type="OrthoDB" id="9808275at2"/>
<evidence type="ECO:0000256" key="8">
    <source>
        <dbReference type="PIRSR" id="PIRSR036894-1"/>
    </source>
</evidence>
<dbReference type="InterPro" id="IPR046457">
    <property type="entry name" value="PMI_typeI_cat"/>
</dbReference>
<dbReference type="SUPFAM" id="SSF51182">
    <property type="entry name" value="RmlC-like cupins"/>
    <property type="match status" value="1"/>
</dbReference>
<keyword evidence="13" id="KW-1185">Reference proteome</keyword>
<evidence type="ECO:0000256" key="1">
    <source>
        <dbReference type="ARBA" id="ARBA00000757"/>
    </source>
</evidence>
<dbReference type="InterPro" id="IPR011051">
    <property type="entry name" value="RmlC_Cupin_sf"/>
</dbReference>
<dbReference type="InterPro" id="IPR051804">
    <property type="entry name" value="Carb_Metab_Reg_Kinase/Isom"/>
</dbReference>
<dbReference type="GO" id="GO:0008270">
    <property type="term" value="F:zinc ion binding"/>
    <property type="evidence" value="ECO:0007669"/>
    <property type="project" value="UniProtKB-UniRule"/>
</dbReference>
<feature type="domain" description="Mannose-6-phosphate isomerase cupin" evidence="11">
    <location>
        <begin position="240"/>
        <end position="316"/>
    </location>
</feature>